<evidence type="ECO:0000256" key="1">
    <source>
        <dbReference type="SAM" id="MobiDB-lite"/>
    </source>
</evidence>
<dbReference type="Proteomes" id="UP001059401">
    <property type="component" value="Chromosome"/>
</dbReference>
<accession>A0ABY5HU32</accession>
<evidence type="ECO:0000313" key="2">
    <source>
        <dbReference type="EMBL" id="UTY28896.1"/>
    </source>
</evidence>
<sequence>MKKRFFRQFGLILSLFIALNLFGPAFNIFGPALNLFWPAFTLFGPALSLFGQENTGTAFPENALDIEGIWENGGRFIEFSRDIEKDSLNMRVVLKPYYRFVYEKMGNFSSSIEAVEDSKTQFYLRISYPYVKKAVVFPVCIEKNYFFTSFYKKIPYEIKKESSDNLLEPKDENSANFLAGKRNLLDGFWIEQGSPDGILLYPNEAPASIDAYFFSGDDYIRFRYWLDDLEYNDKKVIVQMNDGISCEFPRLLKRGSLVYSCVTNTGSILRNYEKGKYTTFSNASAENTQGLSLSFMPSGAGPGTHASPDTYPKAQFSVLENLPLYIMDDGNVFAMGSPFLIRSDIKDLDAEIEKQNAKRRAPPEPSIPPAEDL</sequence>
<name>A0ABY5HU32_9SPIR</name>
<reference evidence="2" key="1">
    <citation type="submission" date="2019-04" db="EMBL/GenBank/DDBJ databases">
        <title>Whole genome sequencing of oral phylogroup 2 treponemes.</title>
        <authorList>
            <person name="Chan Y."/>
            <person name="Zeng H.H."/>
            <person name="Yu X.L."/>
            <person name="Leung W.K."/>
            <person name="Watt R.M."/>
        </authorList>
    </citation>
    <scope>NUCLEOTIDE SEQUENCE</scope>
    <source>
        <strain evidence="2">OMZ 847</strain>
    </source>
</reference>
<protein>
    <submittedName>
        <fullName evidence="2">Uncharacterized protein</fullName>
    </submittedName>
</protein>
<feature type="compositionally biased region" description="Pro residues" evidence="1">
    <location>
        <begin position="363"/>
        <end position="373"/>
    </location>
</feature>
<gene>
    <name evidence="2" type="ORF">E4N76_07810</name>
</gene>
<dbReference type="RefSeq" id="WP_145475272.1">
    <property type="nucleotide sequence ID" value="NZ_CP038802.1"/>
</dbReference>
<keyword evidence="3" id="KW-1185">Reference proteome</keyword>
<dbReference type="EMBL" id="CP038802">
    <property type="protein sequence ID" value="UTY28896.1"/>
    <property type="molecule type" value="Genomic_DNA"/>
</dbReference>
<organism evidence="2 3">
    <name type="scientific">Treponema putidum</name>
    <dbReference type="NCBI Taxonomy" id="221027"/>
    <lineage>
        <taxon>Bacteria</taxon>
        <taxon>Pseudomonadati</taxon>
        <taxon>Spirochaetota</taxon>
        <taxon>Spirochaetia</taxon>
        <taxon>Spirochaetales</taxon>
        <taxon>Treponemataceae</taxon>
        <taxon>Treponema</taxon>
    </lineage>
</organism>
<feature type="region of interest" description="Disordered" evidence="1">
    <location>
        <begin position="352"/>
        <end position="373"/>
    </location>
</feature>
<evidence type="ECO:0000313" key="3">
    <source>
        <dbReference type="Proteomes" id="UP001059401"/>
    </source>
</evidence>
<proteinExistence type="predicted"/>